<evidence type="ECO:0000256" key="13">
    <source>
        <dbReference type="ARBA" id="ARBA00023136"/>
    </source>
</evidence>
<dbReference type="GO" id="GO:0014069">
    <property type="term" value="C:postsynaptic density"/>
    <property type="evidence" value="ECO:0007669"/>
    <property type="project" value="TreeGrafter"/>
</dbReference>
<sequence>MFRCIPIFKGCNRQVEYVDKRHCFLQSVPEDVMRYSRSLEELLLDANHIRDLPKNFFRLQRLRRLGLSDNEIQNLPPDIGNFENLVELDVSRNDIQDIPENIKSLQALQVADFSSNPIQRLPPGFVHLKNLTTLGLNDMSLTSLPPDLGNLTSLQSLELRENLLKSLPDTLSQLTKLERLDLGDNEIEILPHHIGKLPALLELWLDHNQLQHIPPEIGQLKKLTCLDISENRLEDLPEEIRGLTNLTDLHLSQNVIENLPDGIGDLEKLTILKVDQNRLAVLNPNIGKCLNLQELILTENFLLELPITIGNLVNLNNLNVDRNSLQRLPVEIGNLSHLGVLSLRDNKLTHLPNEVGNCSELHVLHVSGNRLQYLPFSLAKLNLKAVWLSENQAQPLLTFQEDIADDTGEQVLTCFLLPQLDFTSDRINEVHLRRDEDSDEEGWREKEASRTTSVKFTDNLDLDKEDFNKETLFVRQNTPHPKELKAKAHKLFGGKGKPSDEKTTGDEEEGNDKGLYRKIPDNYTTFNSNNEYRITENQFNDQSYDENDDDERLGGGDELHDNDIEEELEGEKHVGFQVENNGNEDPPRQSRLHRRDTPHHLKNKRISSQVDSDKVASIMEQVMKKKETKFSGIKGDKDGVNADSSRLELPNKNVEVKEESLTLRIERTNAGLGLSIAGGRGSTPFKGNDEGIFISRVTEGGPADLANLKVGDKVLSVNGHDLVGADHYEAVEVLRKAGGSLTLVILREVAKLVHVNGVDLKGHSLKDLTVEKPVSAEESKEAPNVSFQSSNPSPYEKSPRMFGLLRPYTGLYSANSYMANRPSYRLTNSVMKSDYEKSNSGGGGGGGKIGALSPTNWQGTTVEPPKPAPRRLNSKTDLLETQEKTDNIQAARPITSEEFQAMIPARFLESSTKSSEPKTGNAEPTGSTVTVTVRQPPNLDDGIQFPPSPTTLGRVTETITKSTFTETVVTRITDNKLAYPVVAEDVTLKRQGNASLGFSIIGGTDHSCVPFGVDEPGVFISHLVPDGIAASCGKIRFGDRILKVNGEDITTLSHQDVVMSLLKPGDDLQLTVRHDPLPKGFQELTIIRDEDEKLGMHIKGGIRGHRGNPLDKSDEGVFISKINSKGAARRDGRLKVGMRLLEVNNISLLGVTHQEAVNALRTSGNKIHLLVCTGFEKSDVQKLQLEGNNRESKSSSLSHSTSSLDKDDEDSAAMTEYAGEEVVNAENDNKEIMDCEDNSLMISGGEKSTPEKVLDVVRAVEMLVNKPSSPTELVPPKSPKLSPAEHKTTTIVMSKHTLAPQGDLGNQTAIGGGQQPPPGNPPPVNKTSVSDKKKFFEKAMDEAKQPSPKPEKPFSFLNADEIEKMKQEEEKKIASLSHENEKNKSMADEQRAIRAEKRAAWRLARLKSLEQETAQAEMVIQKMSEMVHIKNDDDEEEKETVENFPGRIETEIQTMVSKKLKLF</sequence>
<dbReference type="EnsemblMetazoa" id="PHUM127710-RA">
    <property type="protein sequence ID" value="PHUM127710-PA"/>
    <property type="gene ID" value="PHUM127710"/>
</dbReference>
<dbReference type="GO" id="GO:0016323">
    <property type="term" value="C:basolateral plasma membrane"/>
    <property type="evidence" value="ECO:0007669"/>
    <property type="project" value="TreeGrafter"/>
</dbReference>
<evidence type="ECO:0000313" key="17">
    <source>
        <dbReference type="EnsemblMetazoa" id="PHUM127710-PA"/>
    </source>
</evidence>
<organism>
    <name type="scientific">Pediculus humanus subsp. corporis</name>
    <name type="common">Body louse</name>
    <dbReference type="NCBI Taxonomy" id="121224"/>
    <lineage>
        <taxon>Eukaryota</taxon>
        <taxon>Metazoa</taxon>
        <taxon>Ecdysozoa</taxon>
        <taxon>Arthropoda</taxon>
        <taxon>Hexapoda</taxon>
        <taxon>Insecta</taxon>
        <taxon>Pterygota</taxon>
        <taxon>Neoptera</taxon>
        <taxon>Paraneoptera</taxon>
        <taxon>Psocodea</taxon>
        <taxon>Troctomorpha</taxon>
        <taxon>Phthiraptera</taxon>
        <taxon>Anoplura</taxon>
        <taxon>Pediculidae</taxon>
        <taxon>Pediculus</taxon>
    </lineage>
</organism>
<name>E0VE14_PEDHC</name>
<dbReference type="GO" id="GO:0005737">
    <property type="term" value="C:cytoplasm"/>
    <property type="evidence" value="ECO:0007669"/>
    <property type="project" value="UniProtKB-SubCell"/>
</dbReference>
<dbReference type="GO" id="GO:0098609">
    <property type="term" value="P:cell-cell adhesion"/>
    <property type="evidence" value="ECO:0007669"/>
    <property type="project" value="TreeGrafter"/>
</dbReference>
<comment type="subcellular location">
    <subcellularLocation>
        <location evidence="2">Cell junction</location>
    </subcellularLocation>
    <subcellularLocation>
        <location evidence="1">Cell membrane</location>
        <topology evidence="1">Peripheral membrane protein</topology>
    </subcellularLocation>
    <subcellularLocation>
        <location evidence="3">Cytoplasm</location>
    </subcellularLocation>
</comment>
<feature type="compositionally biased region" description="Pro residues" evidence="14">
    <location>
        <begin position="1315"/>
        <end position="1324"/>
    </location>
</feature>
<dbReference type="FunFam" id="3.80.10.10:FF:000076">
    <property type="entry name" value="protein lap4 isoform X23"/>
    <property type="match status" value="1"/>
</dbReference>
<evidence type="ECO:0000313" key="18">
    <source>
        <dbReference type="Proteomes" id="UP000009046"/>
    </source>
</evidence>
<dbReference type="KEGG" id="phu:Phum_PHUM127710"/>
<dbReference type="FunFam" id="2.30.42.10:FF:000074">
    <property type="entry name" value="protein scribble homolog isoform X2"/>
    <property type="match status" value="1"/>
</dbReference>
<feature type="domain" description="PDZ" evidence="15">
    <location>
        <begin position="662"/>
        <end position="749"/>
    </location>
</feature>
<dbReference type="PANTHER" id="PTHR23119">
    <property type="entry name" value="DISCS LARGE"/>
    <property type="match status" value="1"/>
</dbReference>
<dbReference type="FunFam" id="2.30.42.10:FF:000064">
    <property type="entry name" value="protein lap4 isoform X1"/>
    <property type="match status" value="1"/>
</dbReference>
<dbReference type="CDD" id="cd06701">
    <property type="entry name" value="PDZ4_Scribble-like"/>
    <property type="match status" value="1"/>
</dbReference>
<dbReference type="GO" id="GO:0004722">
    <property type="term" value="F:protein serine/threonine phosphatase activity"/>
    <property type="evidence" value="ECO:0007669"/>
    <property type="project" value="UniProtKB-EC"/>
</dbReference>
<feature type="region of interest" description="Disordered" evidence="14">
    <location>
        <begin position="909"/>
        <end position="930"/>
    </location>
</feature>
<dbReference type="InterPro" id="IPR001611">
    <property type="entry name" value="Leu-rich_rpt"/>
</dbReference>
<dbReference type="PROSITE" id="PS50106">
    <property type="entry name" value="PDZ"/>
    <property type="match status" value="3"/>
</dbReference>
<dbReference type="InterPro" id="IPR003591">
    <property type="entry name" value="Leu-rich_rpt_typical-subtyp"/>
</dbReference>
<dbReference type="SMART" id="SM00228">
    <property type="entry name" value="PDZ"/>
    <property type="match status" value="3"/>
</dbReference>
<evidence type="ECO:0000313" key="16">
    <source>
        <dbReference type="EMBL" id="EEB11620.1"/>
    </source>
</evidence>
<dbReference type="SUPFAM" id="SSF50156">
    <property type="entry name" value="PDZ domain-like"/>
    <property type="match status" value="3"/>
</dbReference>
<evidence type="ECO:0000256" key="10">
    <source>
        <dbReference type="ARBA" id="ARBA00022782"/>
    </source>
</evidence>
<keyword evidence="10" id="KW-0221">Differentiation</keyword>
<keyword evidence="16" id="KW-0378">Hydrolase</keyword>
<evidence type="ECO:0000256" key="6">
    <source>
        <dbReference type="ARBA" id="ARBA00022490"/>
    </source>
</evidence>
<dbReference type="OMA" id="HYTKRAR"/>
<evidence type="ECO:0000256" key="2">
    <source>
        <dbReference type="ARBA" id="ARBA00004282"/>
    </source>
</evidence>
<dbReference type="InterPro" id="IPR050614">
    <property type="entry name" value="Synaptic_Scaffolding_LAP-MAGUK"/>
</dbReference>
<dbReference type="GO" id="GO:0098968">
    <property type="term" value="P:neurotransmitter receptor transport postsynaptic membrane to endosome"/>
    <property type="evidence" value="ECO:0007669"/>
    <property type="project" value="TreeGrafter"/>
</dbReference>
<dbReference type="STRING" id="121224.E0VE14"/>
<dbReference type="SMART" id="SM00365">
    <property type="entry name" value="LRR_SD22"/>
    <property type="match status" value="7"/>
</dbReference>
<keyword evidence="8" id="KW-0433">Leucine-rich repeat</keyword>
<dbReference type="FunFam" id="3.80.10.10:FF:000036">
    <property type="entry name" value="protein scribble homolog isoform X1"/>
    <property type="match status" value="1"/>
</dbReference>
<dbReference type="CDD" id="cd06704">
    <property type="entry name" value="PDZ1_Scribble-like"/>
    <property type="match status" value="1"/>
</dbReference>
<feature type="compositionally biased region" description="Polar residues" evidence="14">
    <location>
        <begin position="522"/>
        <end position="542"/>
    </location>
</feature>
<keyword evidence="9" id="KW-0677">Repeat</keyword>
<reference evidence="16" key="2">
    <citation type="submission" date="2007-04" db="EMBL/GenBank/DDBJ databases">
        <title>The genome of the human body louse.</title>
        <authorList>
            <consortium name="The Human Body Louse Genome Consortium"/>
            <person name="Kirkness E."/>
            <person name="Walenz B."/>
            <person name="Hass B."/>
            <person name="Bruggner R."/>
            <person name="Strausberg R."/>
        </authorList>
    </citation>
    <scope>NUCLEOTIDE SEQUENCE</scope>
    <source>
        <strain evidence="16">USDA</strain>
    </source>
</reference>
<dbReference type="InterPro" id="IPR032675">
    <property type="entry name" value="LRR_dom_sf"/>
</dbReference>
<evidence type="ECO:0000256" key="3">
    <source>
        <dbReference type="ARBA" id="ARBA00004496"/>
    </source>
</evidence>
<dbReference type="InterPro" id="IPR055414">
    <property type="entry name" value="LRR_R13L4/SHOC2-like"/>
</dbReference>
<dbReference type="SMART" id="SM00369">
    <property type="entry name" value="LRR_TYP"/>
    <property type="match status" value="14"/>
</dbReference>
<evidence type="ECO:0000256" key="8">
    <source>
        <dbReference type="ARBA" id="ARBA00022614"/>
    </source>
</evidence>
<feature type="region of interest" description="Disordered" evidence="14">
    <location>
        <begin position="835"/>
        <end position="872"/>
    </location>
</feature>
<keyword evidence="4" id="KW-0217">Developmental protein</keyword>
<dbReference type="EMBL" id="AAZO01001493">
    <property type="status" value="NOT_ANNOTATED_CDS"/>
    <property type="molecule type" value="Genomic_DNA"/>
</dbReference>
<dbReference type="GO" id="GO:0019901">
    <property type="term" value="F:protein kinase binding"/>
    <property type="evidence" value="ECO:0007669"/>
    <property type="project" value="TreeGrafter"/>
</dbReference>
<keyword evidence="12" id="KW-0175">Coiled coil</keyword>
<feature type="domain" description="PDZ" evidence="15">
    <location>
        <begin position="1083"/>
        <end position="1171"/>
    </location>
</feature>
<dbReference type="OrthoDB" id="2187496at2759"/>
<feature type="region of interest" description="Disordered" evidence="14">
    <location>
        <begin position="1366"/>
        <end position="1390"/>
    </location>
</feature>
<feature type="region of interest" description="Disordered" evidence="14">
    <location>
        <begin position="1298"/>
        <end position="1329"/>
    </location>
</feature>
<protein>
    <submittedName>
        <fullName evidence="16">Leucine-rich repeat-containing protein 1, lrrc1/lap4, putative</fullName>
        <ecNumber evidence="16">3.1.3.16</ecNumber>
    </submittedName>
</protein>
<feature type="compositionally biased region" description="Basic and acidic residues" evidence="14">
    <location>
        <begin position="497"/>
        <end position="520"/>
    </location>
</feature>
<dbReference type="RefSeq" id="XP_002424358.1">
    <property type="nucleotide sequence ID" value="XM_002424313.1"/>
</dbReference>
<keyword evidence="11" id="KW-0965">Cell junction</keyword>
<dbReference type="EC" id="3.1.3.16" evidence="16"/>
<dbReference type="GeneID" id="8233923"/>
<dbReference type="Pfam" id="PF13855">
    <property type="entry name" value="LRR_8"/>
    <property type="match status" value="3"/>
</dbReference>
<dbReference type="Pfam" id="PF23598">
    <property type="entry name" value="LRR_14"/>
    <property type="match status" value="1"/>
</dbReference>
<dbReference type="GO" id="GO:0045211">
    <property type="term" value="C:postsynaptic membrane"/>
    <property type="evidence" value="ECO:0007669"/>
    <property type="project" value="TreeGrafter"/>
</dbReference>
<evidence type="ECO:0000256" key="12">
    <source>
        <dbReference type="ARBA" id="ARBA00023054"/>
    </source>
</evidence>
<dbReference type="Pfam" id="PF00595">
    <property type="entry name" value="PDZ"/>
    <property type="match status" value="3"/>
</dbReference>
<evidence type="ECO:0000256" key="9">
    <source>
        <dbReference type="ARBA" id="ARBA00022737"/>
    </source>
</evidence>
<feature type="region of interest" description="Disordered" evidence="14">
    <location>
        <begin position="474"/>
        <end position="560"/>
    </location>
</feature>
<keyword evidence="5" id="KW-1003">Cell membrane</keyword>
<feature type="compositionally biased region" description="Basic residues" evidence="14">
    <location>
        <begin position="590"/>
        <end position="605"/>
    </location>
</feature>
<gene>
    <name evidence="17" type="primary">8233923</name>
    <name evidence="16" type="ORF">Phum_PHUM127710</name>
</gene>
<dbReference type="eggNOG" id="KOG0619">
    <property type="taxonomic scope" value="Eukaryota"/>
</dbReference>
<keyword evidence="13" id="KW-0472">Membrane</keyword>
<feature type="compositionally biased region" description="Gly residues" evidence="14">
    <location>
        <begin position="840"/>
        <end position="849"/>
    </location>
</feature>
<dbReference type="PROSITE" id="PS51450">
    <property type="entry name" value="LRR"/>
    <property type="match status" value="5"/>
</dbReference>
<feature type="region of interest" description="Disordered" evidence="14">
    <location>
        <begin position="1186"/>
        <end position="1212"/>
    </location>
</feature>
<dbReference type="InterPro" id="IPR001478">
    <property type="entry name" value="PDZ"/>
</dbReference>
<dbReference type="SUPFAM" id="SSF52058">
    <property type="entry name" value="L domain-like"/>
    <property type="match status" value="2"/>
</dbReference>
<dbReference type="VEuPathDB" id="VectorBase:PHUM127710"/>
<reference evidence="17" key="3">
    <citation type="submission" date="2020-05" db="UniProtKB">
        <authorList>
            <consortium name="EnsemblMetazoa"/>
        </authorList>
    </citation>
    <scope>IDENTIFICATION</scope>
    <source>
        <strain evidence="17">USDA</strain>
    </source>
</reference>
<feature type="domain" description="PDZ" evidence="15">
    <location>
        <begin position="985"/>
        <end position="1076"/>
    </location>
</feature>
<accession>E0VE14</accession>
<dbReference type="PANTHER" id="PTHR23119:SF44">
    <property type="entry name" value="PROTEIN LAP4"/>
    <property type="match status" value="1"/>
</dbReference>
<dbReference type="Proteomes" id="UP000009046">
    <property type="component" value="Unassembled WGS sequence"/>
</dbReference>
<dbReference type="EMBL" id="DS235088">
    <property type="protein sequence ID" value="EEB11620.1"/>
    <property type="molecule type" value="Genomic_DNA"/>
</dbReference>
<dbReference type="GO" id="GO:0045197">
    <property type="term" value="P:establishment or maintenance of epithelial cell apical/basal polarity"/>
    <property type="evidence" value="ECO:0007669"/>
    <property type="project" value="TreeGrafter"/>
</dbReference>
<dbReference type="SMART" id="SM00364">
    <property type="entry name" value="LRR_BAC"/>
    <property type="match status" value="11"/>
</dbReference>
<keyword evidence="18" id="KW-1185">Reference proteome</keyword>
<dbReference type="HOGENOM" id="CLU_000288_18_20_1"/>
<dbReference type="InterPro" id="IPR036034">
    <property type="entry name" value="PDZ_sf"/>
</dbReference>
<evidence type="ECO:0000256" key="1">
    <source>
        <dbReference type="ARBA" id="ARBA00004202"/>
    </source>
</evidence>
<dbReference type="Gene3D" id="3.80.10.10">
    <property type="entry name" value="Ribonuclease Inhibitor"/>
    <property type="match status" value="4"/>
</dbReference>
<evidence type="ECO:0000256" key="7">
    <source>
        <dbReference type="ARBA" id="ARBA00022553"/>
    </source>
</evidence>
<dbReference type="GO" id="GO:0043113">
    <property type="term" value="P:receptor clustering"/>
    <property type="evidence" value="ECO:0007669"/>
    <property type="project" value="TreeGrafter"/>
</dbReference>
<evidence type="ECO:0000256" key="14">
    <source>
        <dbReference type="SAM" id="MobiDB-lite"/>
    </source>
</evidence>
<keyword evidence="7" id="KW-0597">Phosphoprotein</keyword>
<dbReference type="FunFam" id="3.80.10.10:FF:000599">
    <property type="entry name" value="Leucine-rich repeat-containing protein"/>
    <property type="match status" value="1"/>
</dbReference>
<reference evidence="16" key="1">
    <citation type="submission" date="2007-04" db="EMBL/GenBank/DDBJ databases">
        <title>Annotation of Pediculus humanus corporis strain USDA.</title>
        <authorList>
            <person name="Kirkness E."/>
            <person name="Hannick L."/>
            <person name="Hass B."/>
            <person name="Bruggner R."/>
            <person name="Lawson D."/>
            <person name="Bidwell S."/>
            <person name="Joardar V."/>
            <person name="Caler E."/>
            <person name="Walenz B."/>
            <person name="Inman J."/>
            <person name="Schobel S."/>
            <person name="Galinsky K."/>
            <person name="Amedeo P."/>
            <person name="Strausberg R."/>
        </authorList>
    </citation>
    <scope>NUCLEOTIDE SEQUENCE</scope>
    <source>
        <strain evidence="16">USDA</strain>
    </source>
</reference>
<evidence type="ECO:0000256" key="4">
    <source>
        <dbReference type="ARBA" id="ARBA00022473"/>
    </source>
</evidence>
<dbReference type="CTD" id="8233923"/>
<dbReference type="InParanoid" id="E0VE14"/>
<dbReference type="GO" id="GO:0005912">
    <property type="term" value="C:adherens junction"/>
    <property type="evidence" value="ECO:0007669"/>
    <property type="project" value="TreeGrafter"/>
</dbReference>
<keyword evidence="6" id="KW-0963">Cytoplasm</keyword>
<evidence type="ECO:0000256" key="5">
    <source>
        <dbReference type="ARBA" id="ARBA00022475"/>
    </source>
</evidence>
<feature type="compositionally biased region" description="Low complexity" evidence="14">
    <location>
        <begin position="1194"/>
        <end position="1203"/>
    </location>
</feature>
<proteinExistence type="predicted"/>
<dbReference type="FunFam" id="2.30.42.10:FF:000041">
    <property type="entry name" value="protein scribble homolog isoform X1"/>
    <property type="match status" value="1"/>
</dbReference>
<dbReference type="GO" id="GO:0098887">
    <property type="term" value="P:neurotransmitter receptor transport, endosome to postsynaptic membrane"/>
    <property type="evidence" value="ECO:0007669"/>
    <property type="project" value="TreeGrafter"/>
</dbReference>
<dbReference type="FunCoup" id="E0VE14">
    <property type="interactions" value="821"/>
</dbReference>
<feature type="region of interest" description="Disordered" evidence="14">
    <location>
        <begin position="575"/>
        <end position="611"/>
    </location>
</feature>
<dbReference type="Gene3D" id="2.30.42.10">
    <property type="match status" value="3"/>
</dbReference>
<evidence type="ECO:0000256" key="11">
    <source>
        <dbReference type="ARBA" id="ARBA00022949"/>
    </source>
</evidence>
<feature type="region of interest" description="Disordered" evidence="14">
    <location>
        <begin position="774"/>
        <end position="798"/>
    </location>
</feature>
<dbReference type="GO" id="GO:0030154">
    <property type="term" value="P:cell differentiation"/>
    <property type="evidence" value="ECO:0007669"/>
    <property type="project" value="UniProtKB-KW"/>
</dbReference>
<evidence type="ECO:0000259" key="15">
    <source>
        <dbReference type="PROSITE" id="PS50106"/>
    </source>
</evidence>